<protein>
    <recommendedName>
        <fullName evidence="3">Reverse transcriptase domain-containing protein</fullName>
    </recommendedName>
</protein>
<dbReference type="EMBL" id="OZ034821">
    <property type="protein sequence ID" value="CAL1407728.1"/>
    <property type="molecule type" value="Genomic_DNA"/>
</dbReference>
<proteinExistence type="predicted"/>
<organism evidence="1 2">
    <name type="scientific">Linum trigynum</name>
    <dbReference type="NCBI Taxonomy" id="586398"/>
    <lineage>
        <taxon>Eukaryota</taxon>
        <taxon>Viridiplantae</taxon>
        <taxon>Streptophyta</taxon>
        <taxon>Embryophyta</taxon>
        <taxon>Tracheophyta</taxon>
        <taxon>Spermatophyta</taxon>
        <taxon>Magnoliopsida</taxon>
        <taxon>eudicotyledons</taxon>
        <taxon>Gunneridae</taxon>
        <taxon>Pentapetalae</taxon>
        <taxon>rosids</taxon>
        <taxon>fabids</taxon>
        <taxon>Malpighiales</taxon>
        <taxon>Linaceae</taxon>
        <taxon>Linum</taxon>
    </lineage>
</organism>
<accession>A0AAV2GD02</accession>
<dbReference type="Proteomes" id="UP001497516">
    <property type="component" value="Chromosome 8"/>
</dbReference>
<gene>
    <name evidence="1" type="ORF">LTRI10_LOCUS47378</name>
</gene>
<name>A0AAV2GD02_9ROSI</name>
<evidence type="ECO:0000313" key="1">
    <source>
        <dbReference type="EMBL" id="CAL1407728.1"/>
    </source>
</evidence>
<keyword evidence="2" id="KW-1185">Reference proteome</keyword>
<evidence type="ECO:0008006" key="3">
    <source>
        <dbReference type="Google" id="ProtNLM"/>
    </source>
</evidence>
<evidence type="ECO:0000313" key="2">
    <source>
        <dbReference type="Proteomes" id="UP001497516"/>
    </source>
</evidence>
<dbReference type="AlphaFoldDB" id="A0AAV2GD02"/>
<reference evidence="1 2" key="1">
    <citation type="submission" date="2024-04" db="EMBL/GenBank/DDBJ databases">
        <authorList>
            <person name="Fracassetti M."/>
        </authorList>
    </citation>
    <scope>NUCLEOTIDE SEQUENCE [LARGE SCALE GENOMIC DNA]</scope>
</reference>
<sequence>MFKFNRNDSVNSKGNPGLGVLFVIGNISDASSVKASGCRVLGREMVRFESSAFGCFLFAFLITMSRTSKERLSTSFGEFGSHSVELEPKHSGKLILRAGDEHATFSVSENGKHSHLHDDIDYCDVLADFETVLAIMSAGTDDALERCILLGEQASQEPQLAEQLAELESGTSLDGDQLFKPISSSPRITTSLEEPPELELKPLPPHLEYAFLREGNKLPVIISSTLTPEQKERLVALLKRHERALAWKITDIRGISPSFCSHRILMEDEMMIMRQP</sequence>